<proteinExistence type="predicted"/>
<sequence>MVELLVPMDMEAMGVNMSGYGNAEWGGFGGGGQRNAVMSPVYSGSSYGYSSDAGYGSAAAGYGSYGSSYADAYSGYPDNTWRAGSVDGYSGSGGSGSGGGGSGGSGGGSVGSNYGGGMGNSGATGDGTGNGGGYGVNYGASSRLSREEGIQTLALSHILPRLITVASSFLRKLRKEDHSDTSSSVPSSIPWSQPAALTHSVLFEEASFMSSVFFAASG</sequence>
<name>D8RYA4_SELML</name>
<dbReference type="InParanoid" id="D8RYA4"/>
<accession>D8RYA4</accession>
<keyword evidence="2" id="KW-1185">Reference proteome</keyword>
<dbReference type="Gramene" id="EFJ22872">
    <property type="protein sequence ID" value="EFJ22872"/>
    <property type="gene ID" value="SELMODRAFT_416164"/>
</dbReference>
<dbReference type="KEGG" id="smo:SELMODRAFT_416164"/>
<organism evidence="2">
    <name type="scientific">Selaginella moellendorffii</name>
    <name type="common">Spikemoss</name>
    <dbReference type="NCBI Taxonomy" id="88036"/>
    <lineage>
        <taxon>Eukaryota</taxon>
        <taxon>Viridiplantae</taxon>
        <taxon>Streptophyta</taxon>
        <taxon>Embryophyta</taxon>
        <taxon>Tracheophyta</taxon>
        <taxon>Lycopodiopsida</taxon>
        <taxon>Selaginellales</taxon>
        <taxon>Selaginellaceae</taxon>
        <taxon>Selaginella</taxon>
    </lineage>
</organism>
<dbReference type="HOGENOM" id="CLU_1268780_0_0_1"/>
<evidence type="ECO:0000313" key="1">
    <source>
        <dbReference type="EMBL" id="EFJ22872.1"/>
    </source>
</evidence>
<reference evidence="1 2" key="1">
    <citation type="journal article" date="2011" name="Science">
        <title>The Selaginella genome identifies genetic changes associated with the evolution of vascular plants.</title>
        <authorList>
            <person name="Banks J.A."/>
            <person name="Nishiyama T."/>
            <person name="Hasebe M."/>
            <person name="Bowman J.L."/>
            <person name="Gribskov M."/>
            <person name="dePamphilis C."/>
            <person name="Albert V.A."/>
            <person name="Aono N."/>
            <person name="Aoyama T."/>
            <person name="Ambrose B.A."/>
            <person name="Ashton N.W."/>
            <person name="Axtell M.J."/>
            <person name="Barker E."/>
            <person name="Barker M.S."/>
            <person name="Bennetzen J.L."/>
            <person name="Bonawitz N.D."/>
            <person name="Chapple C."/>
            <person name="Cheng C."/>
            <person name="Correa L.G."/>
            <person name="Dacre M."/>
            <person name="DeBarry J."/>
            <person name="Dreyer I."/>
            <person name="Elias M."/>
            <person name="Engstrom E.M."/>
            <person name="Estelle M."/>
            <person name="Feng L."/>
            <person name="Finet C."/>
            <person name="Floyd S.K."/>
            <person name="Frommer W.B."/>
            <person name="Fujita T."/>
            <person name="Gramzow L."/>
            <person name="Gutensohn M."/>
            <person name="Harholt J."/>
            <person name="Hattori M."/>
            <person name="Heyl A."/>
            <person name="Hirai T."/>
            <person name="Hiwatashi Y."/>
            <person name="Ishikawa M."/>
            <person name="Iwata M."/>
            <person name="Karol K.G."/>
            <person name="Koehler B."/>
            <person name="Kolukisaoglu U."/>
            <person name="Kubo M."/>
            <person name="Kurata T."/>
            <person name="Lalonde S."/>
            <person name="Li K."/>
            <person name="Li Y."/>
            <person name="Litt A."/>
            <person name="Lyons E."/>
            <person name="Manning G."/>
            <person name="Maruyama T."/>
            <person name="Michael T.P."/>
            <person name="Mikami K."/>
            <person name="Miyazaki S."/>
            <person name="Morinaga S."/>
            <person name="Murata T."/>
            <person name="Mueller-Roeber B."/>
            <person name="Nelson D.R."/>
            <person name="Obara M."/>
            <person name="Oguri Y."/>
            <person name="Olmstead R.G."/>
            <person name="Onodera N."/>
            <person name="Petersen B.L."/>
            <person name="Pils B."/>
            <person name="Prigge M."/>
            <person name="Rensing S.A."/>
            <person name="Riano-Pachon D.M."/>
            <person name="Roberts A.W."/>
            <person name="Sato Y."/>
            <person name="Scheller H.V."/>
            <person name="Schulz B."/>
            <person name="Schulz C."/>
            <person name="Shakirov E.V."/>
            <person name="Shibagaki N."/>
            <person name="Shinohara N."/>
            <person name="Shippen D.E."/>
            <person name="Soerensen I."/>
            <person name="Sotooka R."/>
            <person name="Sugimoto N."/>
            <person name="Sugita M."/>
            <person name="Sumikawa N."/>
            <person name="Tanurdzic M."/>
            <person name="Theissen G."/>
            <person name="Ulvskov P."/>
            <person name="Wakazuki S."/>
            <person name="Weng J.K."/>
            <person name="Willats W.W."/>
            <person name="Wipf D."/>
            <person name="Wolf P.G."/>
            <person name="Yang L."/>
            <person name="Zimmer A.D."/>
            <person name="Zhu Q."/>
            <person name="Mitros T."/>
            <person name="Hellsten U."/>
            <person name="Loque D."/>
            <person name="Otillar R."/>
            <person name="Salamov A."/>
            <person name="Schmutz J."/>
            <person name="Shapiro H."/>
            <person name="Lindquist E."/>
            <person name="Lucas S."/>
            <person name="Rokhsar D."/>
            <person name="Grigoriev I.V."/>
        </authorList>
    </citation>
    <scope>NUCLEOTIDE SEQUENCE [LARGE SCALE GENOMIC DNA]</scope>
</reference>
<gene>
    <name evidence="1" type="ORF">SELMODRAFT_416164</name>
</gene>
<dbReference type="Proteomes" id="UP000001514">
    <property type="component" value="Unassembled WGS sequence"/>
</dbReference>
<dbReference type="AlphaFoldDB" id="D8RYA4"/>
<protein>
    <submittedName>
        <fullName evidence="1">Uncharacterized protein</fullName>
    </submittedName>
</protein>
<evidence type="ECO:0000313" key="2">
    <source>
        <dbReference type="Proteomes" id="UP000001514"/>
    </source>
</evidence>
<dbReference type="EMBL" id="GL377594">
    <property type="protein sequence ID" value="EFJ22872.1"/>
    <property type="molecule type" value="Genomic_DNA"/>
</dbReference>